<keyword evidence="8" id="KW-0862">Zinc</keyword>
<dbReference type="GO" id="GO:0008270">
    <property type="term" value="F:zinc ion binding"/>
    <property type="evidence" value="ECO:0007669"/>
    <property type="project" value="UniProtKB-KW"/>
</dbReference>
<protein>
    <recommendedName>
        <fullName evidence="2">RBR-type E3 ubiquitin transferase</fullName>
        <ecNumber evidence="2">2.3.2.31</ecNumber>
    </recommendedName>
</protein>
<keyword evidence="6" id="KW-0863">Zinc-finger</keyword>
<evidence type="ECO:0000256" key="1">
    <source>
        <dbReference type="ARBA" id="ARBA00001798"/>
    </source>
</evidence>
<evidence type="ECO:0000256" key="7">
    <source>
        <dbReference type="ARBA" id="ARBA00022786"/>
    </source>
</evidence>
<dbReference type="CDD" id="cd20335">
    <property type="entry name" value="BRcat_RBR"/>
    <property type="match status" value="1"/>
</dbReference>
<feature type="domain" description="RING-type" evidence="10">
    <location>
        <begin position="1"/>
        <end position="236"/>
    </location>
</feature>
<keyword evidence="4" id="KW-0479">Metal-binding</keyword>
<dbReference type="EMBL" id="KB456269">
    <property type="protein sequence ID" value="EMF09417.1"/>
    <property type="molecule type" value="Genomic_DNA"/>
</dbReference>
<keyword evidence="5" id="KW-0677">Repeat</keyword>
<reference evidence="11 12" key="1">
    <citation type="journal article" date="2012" name="PLoS Pathog.">
        <title>Diverse lifestyles and strategies of plant pathogenesis encoded in the genomes of eighteen Dothideomycetes fungi.</title>
        <authorList>
            <person name="Ohm R.A."/>
            <person name="Feau N."/>
            <person name="Henrissat B."/>
            <person name="Schoch C.L."/>
            <person name="Horwitz B.A."/>
            <person name="Barry K.W."/>
            <person name="Condon B.J."/>
            <person name="Copeland A.C."/>
            <person name="Dhillon B."/>
            <person name="Glaser F."/>
            <person name="Hesse C.N."/>
            <person name="Kosti I."/>
            <person name="LaButti K."/>
            <person name="Lindquist E.A."/>
            <person name="Lucas S."/>
            <person name="Salamov A.A."/>
            <person name="Bradshaw R.E."/>
            <person name="Ciuffetti L."/>
            <person name="Hamelin R.C."/>
            <person name="Kema G.H.J."/>
            <person name="Lawrence C."/>
            <person name="Scott J.A."/>
            <person name="Spatafora J.W."/>
            <person name="Turgeon B.G."/>
            <person name="de Wit P.J.G.M."/>
            <person name="Zhong S."/>
            <person name="Goodwin S.B."/>
            <person name="Grigoriev I.V."/>
        </authorList>
    </citation>
    <scope>NUCLEOTIDE SEQUENCE [LARGE SCALE GENOMIC DNA]</scope>
    <source>
        <strain evidence="11 12">SO2202</strain>
    </source>
</reference>
<organism evidence="11 12">
    <name type="scientific">Sphaerulina musiva (strain SO2202)</name>
    <name type="common">Poplar stem canker fungus</name>
    <name type="synonym">Septoria musiva</name>
    <dbReference type="NCBI Taxonomy" id="692275"/>
    <lineage>
        <taxon>Eukaryota</taxon>
        <taxon>Fungi</taxon>
        <taxon>Dikarya</taxon>
        <taxon>Ascomycota</taxon>
        <taxon>Pezizomycotina</taxon>
        <taxon>Dothideomycetes</taxon>
        <taxon>Dothideomycetidae</taxon>
        <taxon>Mycosphaerellales</taxon>
        <taxon>Mycosphaerellaceae</taxon>
        <taxon>Sphaerulina</taxon>
    </lineage>
</organism>
<sequence length="322" mass="36104">MTICSVCRDFHLARSFPDAPEDSGCAAHSTTACLNCWQRWISNELKRVQPGELRCFECQAILKESDVKLRATVGTYERYMQLVAFINRPPLQGTYRECLRATCDSGQIQPDDYSTFQCQSCTHKHCVPCQMPFHEGVNCEAPLLERKRAGVRFEVIWKGKMHSMRQAHKSEEDATGEVLDKTCKNCPEPSCGVKIMKAGGCEMMECYKCGLSFCWLCLAPQSNVEDHGSAGHKDDCPLWRRPGIVGPQHVDIDNAEDLLALGLQLDEEEDEEIYGGPDDFLANLQAFHLFRGHRLTQDGDEAEPAARRPPTPEFAALWGSGN</sequence>
<dbReference type="InterPro" id="IPR002867">
    <property type="entry name" value="IBR_dom"/>
</dbReference>
<proteinExistence type="predicted"/>
<accession>N1QEK7</accession>
<evidence type="ECO:0000256" key="8">
    <source>
        <dbReference type="ARBA" id="ARBA00022833"/>
    </source>
</evidence>
<dbReference type="RefSeq" id="XP_016757538.1">
    <property type="nucleotide sequence ID" value="XM_016900882.1"/>
</dbReference>
<dbReference type="AlphaFoldDB" id="N1QEK7"/>
<evidence type="ECO:0000256" key="6">
    <source>
        <dbReference type="ARBA" id="ARBA00022771"/>
    </source>
</evidence>
<dbReference type="Gene3D" id="1.20.120.1750">
    <property type="match status" value="1"/>
</dbReference>
<dbReference type="Proteomes" id="UP000016931">
    <property type="component" value="Unassembled WGS sequence"/>
</dbReference>
<evidence type="ECO:0000256" key="4">
    <source>
        <dbReference type="ARBA" id="ARBA00022723"/>
    </source>
</evidence>
<evidence type="ECO:0000256" key="3">
    <source>
        <dbReference type="ARBA" id="ARBA00022679"/>
    </source>
</evidence>
<dbReference type="SMART" id="SM00647">
    <property type="entry name" value="IBR"/>
    <property type="match status" value="2"/>
</dbReference>
<dbReference type="InterPro" id="IPR013087">
    <property type="entry name" value="Znf_C2H2_type"/>
</dbReference>
<dbReference type="OrthoDB" id="738517at2759"/>
<dbReference type="InterPro" id="IPR044066">
    <property type="entry name" value="TRIAD_supradom"/>
</dbReference>
<keyword evidence="3" id="KW-0808">Transferase</keyword>
<evidence type="ECO:0000256" key="5">
    <source>
        <dbReference type="ARBA" id="ARBA00022737"/>
    </source>
</evidence>
<evidence type="ECO:0000313" key="12">
    <source>
        <dbReference type="Proteomes" id="UP000016931"/>
    </source>
</evidence>
<dbReference type="PROSITE" id="PS00028">
    <property type="entry name" value="ZINC_FINGER_C2H2_1"/>
    <property type="match status" value="1"/>
</dbReference>
<dbReference type="HOGENOM" id="CLU_057738_3_0_1"/>
<keyword evidence="7" id="KW-0833">Ubl conjugation pathway</keyword>
<dbReference type="OMA" id="NCQLVIE"/>
<evidence type="ECO:0000259" key="10">
    <source>
        <dbReference type="PROSITE" id="PS51873"/>
    </source>
</evidence>
<feature type="region of interest" description="Disordered" evidence="9">
    <location>
        <begin position="298"/>
        <end position="322"/>
    </location>
</feature>
<comment type="catalytic activity">
    <reaction evidence="1">
        <text>[E2 ubiquitin-conjugating enzyme]-S-ubiquitinyl-L-cysteine + [acceptor protein]-L-lysine = [E2 ubiquitin-conjugating enzyme]-L-cysteine + [acceptor protein]-N(6)-ubiquitinyl-L-lysine.</text>
        <dbReference type="EC" id="2.3.2.31"/>
    </reaction>
</comment>
<dbReference type="STRING" id="692275.N1QEK7"/>
<dbReference type="EC" id="2.3.2.31" evidence="2"/>
<dbReference type="PROSITE" id="PS51873">
    <property type="entry name" value="TRIAD"/>
    <property type="match status" value="1"/>
</dbReference>
<dbReference type="GO" id="GO:0061630">
    <property type="term" value="F:ubiquitin protein ligase activity"/>
    <property type="evidence" value="ECO:0007669"/>
    <property type="project" value="UniProtKB-EC"/>
</dbReference>
<dbReference type="Pfam" id="PF01485">
    <property type="entry name" value="IBR"/>
    <property type="match status" value="2"/>
</dbReference>
<name>N1QEK7_SPHMS</name>
<dbReference type="SUPFAM" id="SSF57850">
    <property type="entry name" value="RING/U-box"/>
    <property type="match status" value="2"/>
</dbReference>
<dbReference type="PANTHER" id="PTHR11685">
    <property type="entry name" value="RBR FAMILY RING FINGER AND IBR DOMAIN-CONTAINING"/>
    <property type="match status" value="1"/>
</dbReference>
<evidence type="ECO:0000256" key="9">
    <source>
        <dbReference type="SAM" id="MobiDB-lite"/>
    </source>
</evidence>
<evidence type="ECO:0000256" key="2">
    <source>
        <dbReference type="ARBA" id="ARBA00012251"/>
    </source>
</evidence>
<dbReference type="GeneID" id="27898019"/>
<keyword evidence="12" id="KW-1185">Reference proteome</keyword>
<dbReference type="InterPro" id="IPR031127">
    <property type="entry name" value="E3_UB_ligase_RBR"/>
</dbReference>
<dbReference type="GO" id="GO:0016567">
    <property type="term" value="P:protein ubiquitination"/>
    <property type="evidence" value="ECO:0007669"/>
    <property type="project" value="InterPro"/>
</dbReference>
<gene>
    <name evidence="11" type="ORF">SEPMUDRAFT_110905</name>
</gene>
<evidence type="ECO:0000313" key="11">
    <source>
        <dbReference type="EMBL" id="EMF09417.1"/>
    </source>
</evidence>